<dbReference type="EMBL" id="JAPDDT010000001">
    <property type="protein sequence ID" value="MCW1921045.1"/>
    <property type="molecule type" value="Genomic_DNA"/>
</dbReference>
<dbReference type="RefSeq" id="WP_319800633.1">
    <property type="nucleotide sequence ID" value="NZ_JAPDDT010000001.1"/>
</dbReference>
<gene>
    <name evidence="1" type="ORF">OKA05_00670</name>
</gene>
<comment type="caution">
    <text evidence="1">The sequence shown here is derived from an EMBL/GenBank/DDBJ whole genome shotgun (WGS) entry which is preliminary data.</text>
</comment>
<name>A0ABT3GBP3_9BACT</name>
<reference evidence="1 2" key="1">
    <citation type="submission" date="2022-10" db="EMBL/GenBank/DDBJ databases">
        <title>Luteolibacter arcticus strain CCTCC AB 2014275, whole genome shotgun sequencing project.</title>
        <authorList>
            <person name="Zhao G."/>
            <person name="Shen L."/>
        </authorList>
    </citation>
    <scope>NUCLEOTIDE SEQUENCE [LARGE SCALE GENOMIC DNA]</scope>
    <source>
        <strain evidence="1 2">CCTCC AB 2014275</strain>
    </source>
</reference>
<dbReference type="InterPro" id="IPR046500">
    <property type="entry name" value="DUF6678"/>
</dbReference>
<proteinExistence type="predicted"/>
<organism evidence="1 2">
    <name type="scientific">Luteolibacter arcticus</name>
    <dbReference type="NCBI Taxonomy" id="1581411"/>
    <lineage>
        <taxon>Bacteria</taxon>
        <taxon>Pseudomonadati</taxon>
        <taxon>Verrucomicrobiota</taxon>
        <taxon>Verrucomicrobiia</taxon>
        <taxon>Verrucomicrobiales</taxon>
        <taxon>Verrucomicrobiaceae</taxon>
        <taxon>Luteolibacter</taxon>
    </lineage>
</organism>
<dbReference type="Pfam" id="PF20383">
    <property type="entry name" value="DUF6678"/>
    <property type="match status" value="1"/>
</dbReference>
<evidence type="ECO:0000313" key="2">
    <source>
        <dbReference type="Proteomes" id="UP001320876"/>
    </source>
</evidence>
<keyword evidence="2" id="KW-1185">Reference proteome</keyword>
<evidence type="ECO:0000313" key="1">
    <source>
        <dbReference type="EMBL" id="MCW1921045.1"/>
    </source>
</evidence>
<dbReference type="Proteomes" id="UP001320876">
    <property type="component" value="Unassembled WGS sequence"/>
</dbReference>
<accession>A0ABT3GBP3</accession>
<protein>
    <submittedName>
        <fullName evidence="1">Uncharacterized protein</fullName>
    </submittedName>
</protein>
<sequence length="142" mass="15967">MRPAVLQALEERGLTSVMNATKWRELRDAVARELPFAPAFQRKDVLSSDAYPQTFDQDVRYGGDWPAGTDLSSEIEWICVRPRRLIHRGNLVAPAIEDIEEQFLALLGRLQIPFARDSETITIYGYSANPGALTTHRQAPGE</sequence>